<dbReference type="SMART" id="SM00345">
    <property type="entry name" value="HTH_GNTR"/>
    <property type="match status" value="1"/>
</dbReference>
<dbReference type="InterPro" id="IPR004839">
    <property type="entry name" value="Aminotransferase_I/II_large"/>
</dbReference>
<accession>A0ABP8WP85</accession>
<proteinExistence type="inferred from homology"/>
<dbReference type="PANTHER" id="PTHR46577">
    <property type="entry name" value="HTH-TYPE TRANSCRIPTIONAL REGULATORY PROTEIN GABR"/>
    <property type="match status" value="1"/>
</dbReference>
<dbReference type="PRINTS" id="PR00035">
    <property type="entry name" value="HTHGNTR"/>
</dbReference>
<feature type="domain" description="HTH gntR-type" evidence="6">
    <location>
        <begin position="20"/>
        <end position="88"/>
    </location>
</feature>
<dbReference type="InterPro" id="IPR015421">
    <property type="entry name" value="PyrdxlP-dep_Trfase_major"/>
</dbReference>
<dbReference type="Gene3D" id="1.10.10.10">
    <property type="entry name" value="Winged helix-like DNA-binding domain superfamily/Winged helix DNA-binding domain"/>
    <property type="match status" value="1"/>
</dbReference>
<keyword evidence="5" id="KW-0804">Transcription</keyword>
<evidence type="ECO:0000313" key="7">
    <source>
        <dbReference type="EMBL" id="GAA4691304.1"/>
    </source>
</evidence>
<dbReference type="RefSeq" id="WP_345518424.1">
    <property type="nucleotide sequence ID" value="NZ_BAABKM010000001.1"/>
</dbReference>
<dbReference type="InterPro" id="IPR015424">
    <property type="entry name" value="PyrdxlP-dep_Trfase"/>
</dbReference>
<protein>
    <submittedName>
        <fullName evidence="7">PLP-dependent aminotransferase family protein</fullName>
    </submittedName>
</protein>
<keyword evidence="3" id="KW-0805">Transcription regulation</keyword>
<sequence>MTRLIGAGRVATLVGEFDRSPAYAGLADALILLIGDGRISVDTRLPSERELTEALSVSRTTVTRAYAALRDAGYAEARRGAGTFTRVPGGRSRAHDRALLPRPGDGDAIDLNCAAPSAPPGIAHAYADAAADLPAYLGGHGYFPAGLPSLQAAIAASYDDRGLPTSPDQIMVTPGALTAASVVAQAFSGLGDRVLVETPTYPNATDALRHAGARLTPSPVDPDGWDLDAVAATLRQTSPRLAYLIPDFQNPTGHLMTDEQREVYAAHLRRAHTVAVVDEAHQALPLEGQPMPRPFASYAPDAITIGSASKSFWGGLRLGWIRAPRGQMERLTQARVSMDLGAPVLEQLVLVRLLADADEILAANRLRLRAQRDALVTAVRDQLPDWTFRLPTGGLALWCELPGAFGTALVTEAERRGVIIAPGPVFAAEGGLDRFVRIPWTRPVDEMTEAVRRLAAAWSVVRERPTSSSRSTRVMVA</sequence>
<dbReference type="CDD" id="cd07377">
    <property type="entry name" value="WHTH_GntR"/>
    <property type="match status" value="1"/>
</dbReference>
<dbReference type="Pfam" id="PF00155">
    <property type="entry name" value="Aminotran_1_2"/>
    <property type="match status" value="1"/>
</dbReference>
<evidence type="ECO:0000313" key="8">
    <source>
        <dbReference type="Proteomes" id="UP001499974"/>
    </source>
</evidence>
<evidence type="ECO:0000256" key="1">
    <source>
        <dbReference type="ARBA" id="ARBA00005384"/>
    </source>
</evidence>
<dbReference type="GO" id="GO:0008483">
    <property type="term" value="F:transaminase activity"/>
    <property type="evidence" value="ECO:0007669"/>
    <property type="project" value="UniProtKB-KW"/>
</dbReference>
<evidence type="ECO:0000256" key="5">
    <source>
        <dbReference type="ARBA" id="ARBA00023163"/>
    </source>
</evidence>
<gene>
    <name evidence="7" type="ORF">GCM10023349_02490</name>
</gene>
<reference evidence="8" key="1">
    <citation type="journal article" date="2019" name="Int. J. Syst. Evol. Microbiol.">
        <title>The Global Catalogue of Microorganisms (GCM) 10K type strain sequencing project: providing services to taxonomists for standard genome sequencing and annotation.</title>
        <authorList>
            <consortium name="The Broad Institute Genomics Platform"/>
            <consortium name="The Broad Institute Genome Sequencing Center for Infectious Disease"/>
            <person name="Wu L."/>
            <person name="Ma J."/>
        </authorList>
    </citation>
    <scope>NUCLEOTIDE SEQUENCE [LARGE SCALE GENOMIC DNA]</scope>
    <source>
        <strain evidence="8">JCM 18531</strain>
    </source>
</reference>
<dbReference type="InterPro" id="IPR000524">
    <property type="entry name" value="Tscrpt_reg_HTH_GntR"/>
</dbReference>
<keyword evidence="8" id="KW-1185">Reference proteome</keyword>
<dbReference type="CDD" id="cd00609">
    <property type="entry name" value="AAT_like"/>
    <property type="match status" value="1"/>
</dbReference>
<dbReference type="PANTHER" id="PTHR46577:SF1">
    <property type="entry name" value="HTH-TYPE TRANSCRIPTIONAL REGULATORY PROTEIN GABR"/>
    <property type="match status" value="1"/>
</dbReference>
<comment type="similarity">
    <text evidence="1">In the C-terminal section; belongs to the class-I pyridoxal-phosphate-dependent aminotransferase family.</text>
</comment>
<dbReference type="Gene3D" id="3.40.640.10">
    <property type="entry name" value="Type I PLP-dependent aspartate aminotransferase-like (Major domain)"/>
    <property type="match status" value="1"/>
</dbReference>
<dbReference type="InterPro" id="IPR036390">
    <property type="entry name" value="WH_DNA-bd_sf"/>
</dbReference>
<evidence type="ECO:0000256" key="3">
    <source>
        <dbReference type="ARBA" id="ARBA00023015"/>
    </source>
</evidence>
<comment type="caution">
    <text evidence="7">The sequence shown here is derived from an EMBL/GenBank/DDBJ whole genome shotgun (WGS) entry which is preliminary data.</text>
</comment>
<dbReference type="InterPro" id="IPR051446">
    <property type="entry name" value="HTH_trans_reg/aminotransferase"/>
</dbReference>
<evidence type="ECO:0000256" key="4">
    <source>
        <dbReference type="ARBA" id="ARBA00023125"/>
    </source>
</evidence>
<organism evidence="7 8">
    <name type="scientific">Nocardioides conyzicola</name>
    <dbReference type="NCBI Taxonomy" id="1651781"/>
    <lineage>
        <taxon>Bacteria</taxon>
        <taxon>Bacillati</taxon>
        <taxon>Actinomycetota</taxon>
        <taxon>Actinomycetes</taxon>
        <taxon>Propionibacteriales</taxon>
        <taxon>Nocardioidaceae</taxon>
        <taxon>Nocardioides</taxon>
    </lineage>
</organism>
<keyword evidence="7" id="KW-0032">Aminotransferase</keyword>
<evidence type="ECO:0000256" key="2">
    <source>
        <dbReference type="ARBA" id="ARBA00022898"/>
    </source>
</evidence>
<evidence type="ECO:0000259" key="6">
    <source>
        <dbReference type="PROSITE" id="PS50949"/>
    </source>
</evidence>
<dbReference type="EMBL" id="BAABKM010000001">
    <property type="protein sequence ID" value="GAA4691304.1"/>
    <property type="molecule type" value="Genomic_DNA"/>
</dbReference>
<keyword evidence="4" id="KW-0238">DNA-binding</keyword>
<keyword evidence="7" id="KW-0808">Transferase</keyword>
<name>A0ABP8WP85_9ACTN</name>
<keyword evidence="2" id="KW-0663">Pyridoxal phosphate</keyword>
<dbReference type="PROSITE" id="PS50949">
    <property type="entry name" value="HTH_GNTR"/>
    <property type="match status" value="1"/>
</dbReference>
<dbReference type="Proteomes" id="UP001499974">
    <property type="component" value="Unassembled WGS sequence"/>
</dbReference>
<dbReference type="SUPFAM" id="SSF46785">
    <property type="entry name" value="Winged helix' DNA-binding domain"/>
    <property type="match status" value="1"/>
</dbReference>
<dbReference type="Pfam" id="PF00392">
    <property type="entry name" value="GntR"/>
    <property type="match status" value="1"/>
</dbReference>
<dbReference type="InterPro" id="IPR036388">
    <property type="entry name" value="WH-like_DNA-bd_sf"/>
</dbReference>
<dbReference type="SUPFAM" id="SSF53383">
    <property type="entry name" value="PLP-dependent transferases"/>
    <property type="match status" value="1"/>
</dbReference>